<organism evidence="2 3">
    <name type="scientific">Paramarasmius palmivorus</name>
    <dbReference type="NCBI Taxonomy" id="297713"/>
    <lineage>
        <taxon>Eukaryota</taxon>
        <taxon>Fungi</taxon>
        <taxon>Dikarya</taxon>
        <taxon>Basidiomycota</taxon>
        <taxon>Agaricomycotina</taxon>
        <taxon>Agaricomycetes</taxon>
        <taxon>Agaricomycetidae</taxon>
        <taxon>Agaricales</taxon>
        <taxon>Marasmiineae</taxon>
        <taxon>Marasmiaceae</taxon>
        <taxon>Paramarasmius</taxon>
    </lineage>
</organism>
<name>A0AAW0ATD4_9AGAR</name>
<dbReference type="EMBL" id="JAYKXP010000287">
    <property type="protein sequence ID" value="KAK7016389.1"/>
    <property type="molecule type" value="Genomic_DNA"/>
</dbReference>
<feature type="compositionally biased region" description="Low complexity" evidence="1">
    <location>
        <begin position="312"/>
        <end position="323"/>
    </location>
</feature>
<evidence type="ECO:0000313" key="3">
    <source>
        <dbReference type="Proteomes" id="UP001383192"/>
    </source>
</evidence>
<evidence type="ECO:0000313" key="2">
    <source>
        <dbReference type="EMBL" id="KAK7016389.1"/>
    </source>
</evidence>
<comment type="caution">
    <text evidence="2">The sequence shown here is derived from an EMBL/GenBank/DDBJ whole genome shotgun (WGS) entry which is preliminary data.</text>
</comment>
<feature type="region of interest" description="Disordered" evidence="1">
    <location>
        <begin position="293"/>
        <end position="362"/>
    </location>
</feature>
<evidence type="ECO:0000256" key="1">
    <source>
        <dbReference type="SAM" id="MobiDB-lite"/>
    </source>
</evidence>
<reference evidence="2 3" key="1">
    <citation type="submission" date="2024-01" db="EMBL/GenBank/DDBJ databases">
        <title>A draft genome for a cacao thread blight-causing isolate of Paramarasmius palmivorus.</title>
        <authorList>
            <person name="Baruah I.K."/>
            <person name="Bukari Y."/>
            <person name="Amoako-Attah I."/>
            <person name="Meinhardt L.W."/>
            <person name="Bailey B.A."/>
            <person name="Cohen S.P."/>
        </authorList>
    </citation>
    <scope>NUCLEOTIDE SEQUENCE [LARGE SCALE GENOMIC DNA]</scope>
    <source>
        <strain evidence="2 3">GH-12</strain>
    </source>
</reference>
<protein>
    <submittedName>
        <fullName evidence="2">Uncharacterized protein</fullName>
    </submittedName>
</protein>
<feature type="compositionally biased region" description="Low complexity" evidence="1">
    <location>
        <begin position="44"/>
        <end position="54"/>
    </location>
</feature>
<dbReference type="Proteomes" id="UP001383192">
    <property type="component" value="Unassembled WGS sequence"/>
</dbReference>
<feature type="region of interest" description="Disordered" evidence="1">
    <location>
        <begin position="1"/>
        <end position="55"/>
    </location>
</feature>
<feature type="region of interest" description="Disordered" evidence="1">
    <location>
        <begin position="71"/>
        <end position="256"/>
    </location>
</feature>
<accession>A0AAW0ATD4</accession>
<feature type="compositionally biased region" description="Basic and acidic residues" evidence="1">
    <location>
        <begin position="96"/>
        <end position="106"/>
    </location>
</feature>
<keyword evidence="3" id="KW-1185">Reference proteome</keyword>
<proteinExistence type="predicted"/>
<dbReference type="AlphaFoldDB" id="A0AAW0ATD4"/>
<gene>
    <name evidence="2" type="ORF">VNI00_018915</name>
</gene>
<sequence>MPPSKKASGLETGGQRGTRKSSKESGGVSKMDRKVVVIDDSNDSDASVVSVSRSIAPSGNVRASVAKFGSVESDDEVQLQVRKSRPVNQVKSKPNAKSDGKVRTSDRNVISSSDVEDEAEVSDTGLSVASTEPYLVVDKKRRSAVDDNDSPSKIRVKDLTLSPRKMPASSSISVDKNGGRVGEGTPSRRTSGRVRKPTARAVEAGDEGSVLSQQLDEDRSDAEDSSPIKSEGSVYTPPSSRVRASGRSQKGKVVPLASLRNGAASATQDVVMGSPTVSDYDPFAAENEFRALSRSEDELPSPSTAMSRKSIVKGSVASRVAGASGSGVAGESKVERSANREAGASIKTKPLGSARATRSSTAVGTESAIAVADWARRGRHDNNNSNSGSPLVFSGAVALPEEDDSLGSGEDDEGGQEDDVVMEPLLDVGRIHPDLVDLYRSMPWIDGLRRSKFVGYPTALTETAFDDFTLASYGGLVGTAGPRVKSKLVRSVSFIRYKDFRSPVRVPLTGYVRTWECVRIPRPEGARNAAFVLSGVCLQSHVSQGREVGPSFVKQLHIRPLENDWDILQCNFGTFFNDAELHAPGRRNALVFQTKREGWTPKQFDDDKFASTPYSSPVKGASGSNVVKRDEEVASTQDVDVAKVNILQKGAPAYRHFDEGIPLYDGRTKVGSKGFKFEPADWDRYTELPLYPFPEVEANSLTTVVFTLTGFRGSTNIHNTVHFNALFAIVLGKLEG</sequence>